<dbReference type="Pfam" id="PF00106">
    <property type="entry name" value="adh_short"/>
    <property type="match status" value="1"/>
</dbReference>
<dbReference type="RefSeq" id="WP_107891508.1">
    <property type="nucleotide sequence ID" value="NZ_NHSI01000057.1"/>
</dbReference>
<dbReference type="InterPro" id="IPR002347">
    <property type="entry name" value="SDR_fam"/>
</dbReference>
<evidence type="ECO:0008006" key="5">
    <source>
        <dbReference type="Google" id="ProtNLM"/>
    </source>
</evidence>
<dbReference type="Proteomes" id="UP000243859">
    <property type="component" value="Unassembled WGS sequence"/>
</dbReference>
<proteinExistence type="inferred from homology"/>
<name>A0A2T5BTC5_9RHOB</name>
<comment type="caution">
    <text evidence="3">The sequence shown here is derived from an EMBL/GenBank/DDBJ whole genome shotgun (WGS) entry which is preliminary data.</text>
</comment>
<keyword evidence="4" id="KW-1185">Reference proteome</keyword>
<keyword evidence="2" id="KW-0560">Oxidoreductase</keyword>
<dbReference type="AlphaFoldDB" id="A0A2T5BTC5"/>
<evidence type="ECO:0000313" key="4">
    <source>
        <dbReference type="Proteomes" id="UP000243859"/>
    </source>
</evidence>
<accession>A0A2T5BTC5</accession>
<dbReference type="InterPro" id="IPR036291">
    <property type="entry name" value="NAD(P)-bd_dom_sf"/>
</dbReference>
<sequence>MTQTDPTRTALVTGASRGFGAAAAEELARAGYHVIAVARTQGGLEDLDDRINAAGGSATLAPMDIAETDAMRHLCRSIYDRWGKLDLWVHAAIQTPALSPAEQTDAGMWDRLVPTNMHATGVLITFLGPLLRAAKGTAVLVDDSASGPFMAAYAASKAAQRALFDCWAGEYTRLDDLAVRRFTPAPMATNHRRRFYPGEDTSALAEPGEEARRMVHELELA</sequence>
<organism evidence="3 4">
    <name type="scientific">Rhodovulum imhoffii</name>
    <dbReference type="NCBI Taxonomy" id="365340"/>
    <lineage>
        <taxon>Bacteria</taxon>
        <taxon>Pseudomonadati</taxon>
        <taxon>Pseudomonadota</taxon>
        <taxon>Alphaproteobacteria</taxon>
        <taxon>Rhodobacterales</taxon>
        <taxon>Paracoccaceae</taxon>
        <taxon>Rhodovulum</taxon>
    </lineage>
</organism>
<evidence type="ECO:0000256" key="1">
    <source>
        <dbReference type="ARBA" id="ARBA00006484"/>
    </source>
</evidence>
<dbReference type="Gene3D" id="3.40.50.720">
    <property type="entry name" value="NAD(P)-binding Rossmann-like Domain"/>
    <property type="match status" value="1"/>
</dbReference>
<dbReference type="PANTHER" id="PTHR44196">
    <property type="entry name" value="DEHYDROGENASE/REDUCTASE SDR FAMILY MEMBER 7B"/>
    <property type="match status" value="1"/>
</dbReference>
<comment type="similarity">
    <text evidence="1">Belongs to the short-chain dehydrogenases/reductases (SDR) family.</text>
</comment>
<dbReference type="OrthoDB" id="9790785at2"/>
<dbReference type="PRINTS" id="PR00081">
    <property type="entry name" value="GDHRDH"/>
</dbReference>
<dbReference type="PANTHER" id="PTHR44196:SF4">
    <property type="entry name" value="SHORT CHAIN DEHYDROGENASE"/>
    <property type="match status" value="1"/>
</dbReference>
<evidence type="ECO:0000256" key="2">
    <source>
        <dbReference type="ARBA" id="ARBA00023002"/>
    </source>
</evidence>
<dbReference type="SUPFAM" id="SSF51735">
    <property type="entry name" value="NAD(P)-binding Rossmann-fold domains"/>
    <property type="match status" value="1"/>
</dbReference>
<gene>
    <name evidence="3" type="ORF">C8N32_10558</name>
</gene>
<dbReference type="GO" id="GO:0016491">
    <property type="term" value="F:oxidoreductase activity"/>
    <property type="evidence" value="ECO:0007669"/>
    <property type="project" value="UniProtKB-KW"/>
</dbReference>
<protein>
    <recommendedName>
        <fullName evidence="5">NADP-dependent 3-hydroxy acid dehydrogenase YdfG</fullName>
    </recommendedName>
</protein>
<evidence type="ECO:0000313" key="3">
    <source>
        <dbReference type="EMBL" id="PTN02688.1"/>
    </source>
</evidence>
<dbReference type="GO" id="GO:0016020">
    <property type="term" value="C:membrane"/>
    <property type="evidence" value="ECO:0007669"/>
    <property type="project" value="TreeGrafter"/>
</dbReference>
<dbReference type="CDD" id="cd05233">
    <property type="entry name" value="SDR_c"/>
    <property type="match status" value="1"/>
</dbReference>
<dbReference type="EMBL" id="QAAA01000005">
    <property type="protein sequence ID" value="PTN02688.1"/>
    <property type="molecule type" value="Genomic_DNA"/>
</dbReference>
<reference evidence="3 4" key="1">
    <citation type="submission" date="2018-04" db="EMBL/GenBank/DDBJ databases">
        <title>Genomic Encyclopedia of Archaeal and Bacterial Type Strains, Phase II (KMG-II): from individual species to whole genera.</title>
        <authorList>
            <person name="Goeker M."/>
        </authorList>
    </citation>
    <scope>NUCLEOTIDE SEQUENCE [LARGE SCALE GENOMIC DNA]</scope>
    <source>
        <strain evidence="3 4">DSM 18064</strain>
    </source>
</reference>